<reference evidence="2 3" key="1">
    <citation type="submission" date="2019-11" db="EMBL/GenBank/DDBJ databases">
        <title>Venatorbacter sp. nov. a predator of Campylobacter and other Gram-negative bacteria.</title>
        <authorList>
            <person name="Saeedi A."/>
            <person name="Cummings N.J."/>
            <person name="Connerton I.F."/>
            <person name="Connerton P.L."/>
        </authorList>
    </citation>
    <scope>NUCLEOTIDE SEQUENCE [LARGE SCALE GENOMIC DNA]</scope>
    <source>
        <strain evidence="2">XL5</strain>
    </source>
</reference>
<name>A0A9X7UYA2_9GAMM</name>
<dbReference type="Pfam" id="PF00857">
    <property type="entry name" value="Isochorismatase"/>
    <property type="match status" value="1"/>
</dbReference>
<dbReference type="PANTHER" id="PTHR14119:SF3">
    <property type="entry name" value="ISOCHORISMATASE DOMAIN-CONTAINING PROTEIN 2"/>
    <property type="match status" value="1"/>
</dbReference>
<evidence type="ECO:0000313" key="2">
    <source>
        <dbReference type="EMBL" id="QQD24325.1"/>
    </source>
</evidence>
<dbReference type="Proteomes" id="UP000596074">
    <property type="component" value="Chromosome"/>
</dbReference>
<dbReference type="InterPro" id="IPR050993">
    <property type="entry name" value="Isochorismatase_domain"/>
</dbReference>
<keyword evidence="3" id="KW-1185">Reference proteome</keyword>
<dbReference type="PANTHER" id="PTHR14119">
    <property type="entry name" value="HYDROLASE"/>
    <property type="match status" value="1"/>
</dbReference>
<sequence>MLNKDTTGLMIVDIQGKLSDLMHDSAAMFTQVQKLIKGAEVLGLPVIWMEQIPSKLGKTRPEIAALLPGQPYEKHSFSGMQNTEIAKAVQHTRRKQWLVAGLESHVCVYQTVCDLLRSQYEVHLVTDCVSSRVLTNKELAIRKMEKLGAHLTSMELALFELQRVAEGPEFKQLIQIIK</sequence>
<protein>
    <submittedName>
        <fullName evidence="2">Isochorismatase family protein</fullName>
    </submittedName>
</protein>
<dbReference type="AlphaFoldDB" id="A0A9X7UYA2"/>
<evidence type="ECO:0000313" key="3">
    <source>
        <dbReference type="Proteomes" id="UP000596074"/>
    </source>
</evidence>
<accession>A0A9X7UYA2</accession>
<dbReference type="EMBL" id="CP046056">
    <property type="protein sequence ID" value="QQD24325.1"/>
    <property type="molecule type" value="Genomic_DNA"/>
</dbReference>
<dbReference type="KEGG" id="vcw:GJQ55_07470"/>
<dbReference type="RefSeq" id="WP_228344367.1">
    <property type="nucleotide sequence ID" value="NZ_CP046056.1"/>
</dbReference>
<dbReference type="SUPFAM" id="SSF52499">
    <property type="entry name" value="Isochorismatase-like hydrolases"/>
    <property type="match status" value="1"/>
</dbReference>
<organism evidence="2 3">
    <name type="scientific">Venatoribacter cucullus</name>
    <dbReference type="NCBI Taxonomy" id="2661630"/>
    <lineage>
        <taxon>Bacteria</taxon>
        <taxon>Pseudomonadati</taxon>
        <taxon>Pseudomonadota</taxon>
        <taxon>Gammaproteobacteria</taxon>
        <taxon>Oceanospirillales</taxon>
        <taxon>Oceanospirillaceae</taxon>
        <taxon>Venatoribacter</taxon>
    </lineage>
</organism>
<gene>
    <name evidence="2" type="ORF">GJQ55_07470</name>
</gene>
<feature type="domain" description="Isochorismatase-like" evidence="1">
    <location>
        <begin position="8"/>
        <end position="155"/>
    </location>
</feature>
<dbReference type="CDD" id="cd01012">
    <property type="entry name" value="YcaC_related"/>
    <property type="match status" value="1"/>
</dbReference>
<dbReference type="InterPro" id="IPR000868">
    <property type="entry name" value="Isochorismatase-like_dom"/>
</dbReference>
<evidence type="ECO:0000259" key="1">
    <source>
        <dbReference type="Pfam" id="PF00857"/>
    </source>
</evidence>
<proteinExistence type="predicted"/>
<dbReference type="Gene3D" id="3.40.50.850">
    <property type="entry name" value="Isochorismatase-like"/>
    <property type="match status" value="1"/>
</dbReference>
<dbReference type="InterPro" id="IPR036380">
    <property type="entry name" value="Isochorismatase-like_sf"/>
</dbReference>